<organism evidence="1 2">
    <name type="scientific">Pangasius djambal</name>
    <dbReference type="NCBI Taxonomy" id="1691987"/>
    <lineage>
        <taxon>Eukaryota</taxon>
        <taxon>Metazoa</taxon>
        <taxon>Chordata</taxon>
        <taxon>Craniata</taxon>
        <taxon>Vertebrata</taxon>
        <taxon>Euteleostomi</taxon>
        <taxon>Actinopterygii</taxon>
        <taxon>Neopterygii</taxon>
        <taxon>Teleostei</taxon>
        <taxon>Ostariophysi</taxon>
        <taxon>Siluriformes</taxon>
        <taxon>Pangasiidae</taxon>
        <taxon>Pangasius</taxon>
    </lineage>
</organism>
<evidence type="ECO:0000313" key="2">
    <source>
        <dbReference type="Proteomes" id="UP000830395"/>
    </source>
</evidence>
<keyword evidence="2" id="KW-1185">Reference proteome</keyword>
<reference evidence="1" key="1">
    <citation type="submission" date="2020-02" db="EMBL/GenBank/DDBJ databases">
        <title>Genome sequencing of the panga catfish, Pangasius djambal.</title>
        <authorList>
            <person name="Wen M."/>
            <person name="Zahm M."/>
            <person name="Roques C."/>
            <person name="Cabau C."/>
            <person name="Klopp C."/>
            <person name="Donnadieu C."/>
            <person name="Jouanno E."/>
            <person name="Avarre J.-C."/>
            <person name="Campet M."/>
            <person name="Ha T."/>
            <person name="Dugue R."/>
            <person name="Lampietro C."/>
            <person name="Louis A."/>
            <person name="Herpin A."/>
            <person name="Echchiki A."/>
            <person name="Berthelot C."/>
            <person name="Parey E."/>
            <person name="Roest-Crollius H."/>
            <person name="Braasch I."/>
            <person name="Postlethwait J.H."/>
            <person name="Bobe J."/>
            <person name="Montfort J."/>
            <person name="Bouchez O."/>
            <person name="Begum T."/>
            <person name="Schartl M."/>
            <person name="Gustiano R."/>
            <person name="Guiguen Y."/>
        </authorList>
    </citation>
    <scope>NUCLEOTIDE SEQUENCE</scope>
    <source>
        <strain evidence="1">Pdj_M5554</strain>
    </source>
</reference>
<evidence type="ECO:0000313" key="1">
    <source>
        <dbReference type="EMBL" id="MCJ8731527.1"/>
    </source>
</evidence>
<proteinExistence type="predicted"/>
<dbReference type="Proteomes" id="UP000830395">
    <property type="component" value="Chromosome 4"/>
</dbReference>
<gene>
    <name evidence="1" type="ORF">PDJAM_G00200540</name>
</gene>
<name>A0ACC5Y861_9TELE</name>
<dbReference type="EMBL" id="CM040978">
    <property type="protein sequence ID" value="MCJ8731527.1"/>
    <property type="molecule type" value="Genomic_DNA"/>
</dbReference>
<protein>
    <submittedName>
        <fullName evidence="1">Uncharacterized protein</fullName>
    </submittedName>
</protein>
<sequence length="380" mass="42890">MYGSASLEELLKKNRFFCESPVIFLEDEEVCDENSAAQTDASFAAEAAAVRVRELTPEKQHRECAHSHYLQARLKVCEACVHSGPSKNENVYAQRVRNDGVENWGLVKLQQQQQQPPPPCVTMHRIVQRRRAGPLRSAWSLLGAVALALAASSAVFTAWTWRQTRDLTRSVQNLRDRLDQVNLQRKAIVQLFLEKRELLESLRVKREAGGAKRKNGKGRKVASHFETGGAKGKNGNGRKVASHFEITKDSFKTVENEGIIKGWTEQYLNMTQAVEYNTETGTFKVVRRGVYFLYCQVHFSEQESQYVKLEVTVPQGPSLQCMEGYSTTPTTGFKQFHFLKPCQVSGLLLLEKGAELKAVTGRQFTLQDSGKHYFGLFKVN</sequence>
<comment type="caution">
    <text evidence="1">The sequence shown here is derived from an EMBL/GenBank/DDBJ whole genome shotgun (WGS) entry which is preliminary data.</text>
</comment>
<accession>A0ACC5Y861</accession>